<dbReference type="Proteomes" id="UP001158049">
    <property type="component" value="Unassembled WGS sequence"/>
</dbReference>
<evidence type="ECO:0000259" key="1">
    <source>
        <dbReference type="Pfam" id="PF08770"/>
    </source>
</evidence>
<dbReference type="Pfam" id="PF08770">
    <property type="entry name" value="SoxZ"/>
    <property type="match status" value="1"/>
</dbReference>
<dbReference type="Pfam" id="PF13501">
    <property type="entry name" value="SoxY"/>
    <property type="match status" value="1"/>
</dbReference>
<comment type="caution">
    <text evidence="3">The sequence shown here is derived from an EMBL/GenBank/DDBJ whole genome shotgun (WGS) entry which is preliminary data.</text>
</comment>
<dbReference type="Gene3D" id="2.60.40.10">
    <property type="entry name" value="Immunoglobulins"/>
    <property type="match status" value="1"/>
</dbReference>
<dbReference type="EMBL" id="FXUL01000002">
    <property type="protein sequence ID" value="SMP47820.1"/>
    <property type="molecule type" value="Genomic_DNA"/>
</dbReference>
<dbReference type="Gene3D" id="2.60.40.2470">
    <property type="entry name" value="SoxY domain"/>
    <property type="match status" value="1"/>
</dbReference>
<name>A0ABY1PVC8_9BURK</name>
<reference evidence="3 4" key="1">
    <citation type="submission" date="2017-05" db="EMBL/GenBank/DDBJ databases">
        <authorList>
            <person name="Varghese N."/>
            <person name="Submissions S."/>
        </authorList>
    </citation>
    <scope>NUCLEOTIDE SEQUENCE [LARGE SCALE GENOMIC DNA]</scope>
    <source>
        <strain evidence="3 4">DSM 26001</strain>
    </source>
</reference>
<dbReference type="InterPro" id="IPR014756">
    <property type="entry name" value="Ig_E-set"/>
</dbReference>
<evidence type="ECO:0000259" key="2">
    <source>
        <dbReference type="Pfam" id="PF13501"/>
    </source>
</evidence>
<keyword evidence="4" id="KW-1185">Reference proteome</keyword>
<evidence type="ECO:0000313" key="3">
    <source>
        <dbReference type="EMBL" id="SMP47820.1"/>
    </source>
</evidence>
<dbReference type="SUPFAM" id="SSF81296">
    <property type="entry name" value="E set domains"/>
    <property type="match status" value="1"/>
</dbReference>
<dbReference type="NCBIfam" id="TIGR04557">
    <property type="entry name" value="fuse_rel_SoxYZ"/>
    <property type="match status" value="1"/>
</dbReference>
<dbReference type="InterPro" id="IPR030831">
    <property type="entry name" value="Fuse-rel_SoxYZ"/>
</dbReference>
<protein>
    <submittedName>
        <fullName evidence="3">Sulfur-oxidizing protein SoxY</fullName>
    </submittedName>
</protein>
<feature type="domain" description="Ig-like SoxY" evidence="2">
    <location>
        <begin position="65"/>
        <end position="174"/>
    </location>
</feature>
<organism evidence="3 4">
    <name type="scientific">Noviherbaspirillum suwonense</name>
    <dbReference type="NCBI Taxonomy" id="1224511"/>
    <lineage>
        <taxon>Bacteria</taxon>
        <taxon>Pseudomonadati</taxon>
        <taxon>Pseudomonadota</taxon>
        <taxon>Betaproteobacteria</taxon>
        <taxon>Burkholderiales</taxon>
        <taxon>Oxalobacteraceae</taxon>
        <taxon>Noviherbaspirillum</taxon>
    </lineage>
</organism>
<dbReference type="InterPro" id="IPR038162">
    <property type="entry name" value="SoxY_sf"/>
</dbReference>
<evidence type="ECO:0000313" key="4">
    <source>
        <dbReference type="Proteomes" id="UP001158049"/>
    </source>
</evidence>
<dbReference type="InterPro" id="IPR013783">
    <property type="entry name" value="Ig-like_fold"/>
</dbReference>
<proteinExistence type="predicted"/>
<accession>A0ABY1PVC8</accession>
<feature type="domain" description="Sulphur oxidation protein SoxZ" evidence="1">
    <location>
        <begin position="201"/>
        <end position="289"/>
    </location>
</feature>
<sequence length="300" mass="32285">MGKLMSNDPNPERHGMTITRPAFSLLPALRRIAAHACAAACVVLAAAAATTAAAADNWSRIRPGLFQDRAIAEDKGQLLELITPVRAEDAAVVPVAIHARPPQDRGLTVRRLYLIIDNNPAPLAAVFNLTSDLGQADIETRVRVEEYTSIRVVAELSDGSLHMTSRFVKASGGCSAPAGKDPAAAAAGLGRMKLTLERTPQLNQPLLAQLMIRHPNSSGLAMDQVSRLYAPPHYVRHIDVAYNGRPVMSADTDISISENPNFRFSFVPRQEGTLTVDAVDSNDLTFKAAIQVRPGEINTN</sequence>
<dbReference type="InterPro" id="IPR032711">
    <property type="entry name" value="SoxY"/>
</dbReference>
<gene>
    <name evidence="3" type="ORF">SAMN06295970_10278</name>
</gene>
<dbReference type="InterPro" id="IPR014880">
    <property type="entry name" value="SoxZ_dom"/>
</dbReference>